<protein>
    <submittedName>
        <fullName evidence="2">Uncharacterized protein</fullName>
    </submittedName>
</protein>
<evidence type="ECO:0000313" key="2">
    <source>
        <dbReference type="EMBL" id="KAK5598743.1"/>
    </source>
</evidence>
<proteinExistence type="predicted"/>
<sequence>YLCLQSMVHSSNSVHCLQEFKVLGRTHSGNISVISSPLLWLFPCTHCRNTFLLHQQHSNAYPPSDTPPPSPSPSGNKFRIITNLHHSPQSANLSPCGPSSWNSSISTNTLSFSSSSIHKSLISLIK</sequence>
<keyword evidence="3" id="KW-1185">Reference proteome</keyword>
<evidence type="ECO:0000256" key="1">
    <source>
        <dbReference type="SAM" id="MobiDB-lite"/>
    </source>
</evidence>
<reference evidence="2 3" key="1">
    <citation type="submission" date="2021-06" db="EMBL/GenBank/DDBJ databases">
        <authorList>
            <person name="Palmer J.M."/>
        </authorList>
    </citation>
    <scope>NUCLEOTIDE SEQUENCE [LARGE SCALE GENOMIC DNA]</scope>
    <source>
        <strain evidence="2 3">MEX-2019</strain>
        <tissue evidence="2">Muscle</tissue>
    </source>
</reference>
<comment type="caution">
    <text evidence="2">The sequence shown here is derived from an EMBL/GenBank/DDBJ whole genome shotgun (WGS) entry which is preliminary data.</text>
</comment>
<dbReference type="Proteomes" id="UP001311232">
    <property type="component" value="Unassembled WGS sequence"/>
</dbReference>
<organism evidence="2 3">
    <name type="scientific">Crenichthys baileyi</name>
    <name type="common">White River springfish</name>
    <dbReference type="NCBI Taxonomy" id="28760"/>
    <lineage>
        <taxon>Eukaryota</taxon>
        <taxon>Metazoa</taxon>
        <taxon>Chordata</taxon>
        <taxon>Craniata</taxon>
        <taxon>Vertebrata</taxon>
        <taxon>Euteleostomi</taxon>
        <taxon>Actinopterygii</taxon>
        <taxon>Neopterygii</taxon>
        <taxon>Teleostei</taxon>
        <taxon>Neoteleostei</taxon>
        <taxon>Acanthomorphata</taxon>
        <taxon>Ovalentaria</taxon>
        <taxon>Atherinomorphae</taxon>
        <taxon>Cyprinodontiformes</taxon>
        <taxon>Goodeidae</taxon>
        <taxon>Crenichthys</taxon>
    </lineage>
</organism>
<evidence type="ECO:0000313" key="3">
    <source>
        <dbReference type="Proteomes" id="UP001311232"/>
    </source>
</evidence>
<gene>
    <name evidence="2" type="ORF">CRENBAI_005169</name>
</gene>
<accession>A0AAV9QP83</accession>
<feature type="non-terminal residue" evidence="2">
    <location>
        <position position="1"/>
    </location>
</feature>
<dbReference type="EMBL" id="JAHHUM010003014">
    <property type="protein sequence ID" value="KAK5598743.1"/>
    <property type="molecule type" value="Genomic_DNA"/>
</dbReference>
<name>A0AAV9QP83_9TELE</name>
<feature type="region of interest" description="Disordered" evidence="1">
    <location>
        <begin position="58"/>
        <end position="79"/>
    </location>
</feature>
<dbReference type="AlphaFoldDB" id="A0AAV9QP83"/>